<dbReference type="EMBL" id="CAKKNE010000006">
    <property type="protein sequence ID" value="CAH0378432.1"/>
    <property type="molecule type" value="Genomic_DNA"/>
</dbReference>
<evidence type="ECO:0000313" key="1">
    <source>
        <dbReference type="EMBL" id="CAH0378432.1"/>
    </source>
</evidence>
<protein>
    <recommendedName>
        <fullName evidence="3">F-box domain-containing protein</fullName>
    </recommendedName>
</protein>
<comment type="caution">
    <text evidence="1">The sequence shown here is derived from an EMBL/GenBank/DDBJ whole genome shotgun (WGS) entry which is preliminary data.</text>
</comment>
<keyword evidence="2" id="KW-1185">Reference proteome</keyword>
<dbReference type="OrthoDB" id="550575at2759"/>
<dbReference type="Proteomes" id="UP000789595">
    <property type="component" value="Unassembled WGS sequence"/>
</dbReference>
<evidence type="ECO:0000313" key="2">
    <source>
        <dbReference type="Proteomes" id="UP000789595"/>
    </source>
</evidence>
<sequence length="446" mass="49113">MAASAAAARPTPRLDGLPVELLARIALYAGRRKQFHRTISWEKGDPADLLALRSACRACVAAVRLAARDHAVVEYLSIRPGMGSHGGSDGKAIEAKGRVFGSGCRHLRVFTNHCNNNPSADILAALRSFVVSTRGRLLKLYVTPMPYSIGRDFALELCRASPQLKELTLRFSEVDTITGEDIDEFCAELSGLCPLLEHVELGNANYNPIIGIGEAESYAKHFPNTKRLNFGGEPVRYAAIEETVRACTRADEVDLSECTVRPALMDVLLRTPLRGRLKKMDFYSETEISLHTVLQCARGFELLTHLSLPDEFAAGLDFYRSLVQARPTLKSLELGWNCEVDDACLQVLCDSLSLEHLSLTAENSLSPAAIDTILQSRSAQTLRSLMVYETPVLTSTNMLRLVGGCPLIVEVNWYQNDGLSSATEEDDFDAINRLLKSRGGKEMSFY</sequence>
<accession>A0A8J2SYY6</accession>
<proteinExistence type="predicted"/>
<evidence type="ECO:0008006" key="3">
    <source>
        <dbReference type="Google" id="ProtNLM"/>
    </source>
</evidence>
<dbReference type="SUPFAM" id="SSF52047">
    <property type="entry name" value="RNI-like"/>
    <property type="match status" value="1"/>
</dbReference>
<gene>
    <name evidence="1" type="ORF">PECAL_6P00170</name>
</gene>
<name>A0A8J2SYY6_9STRA</name>
<organism evidence="1 2">
    <name type="scientific">Pelagomonas calceolata</name>
    <dbReference type="NCBI Taxonomy" id="35677"/>
    <lineage>
        <taxon>Eukaryota</taxon>
        <taxon>Sar</taxon>
        <taxon>Stramenopiles</taxon>
        <taxon>Ochrophyta</taxon>
        <taxon>Pelagophyceae</taxon>
        <taxon>Pelagomonadales</taxon>
        <taxon>Pelagomonadaceae</taxon>
        <taxon>Pelagomonas</taxon>
    </lineage>
</organism>
<dbReference type="Gene3D" id="3.80.10.10">
    <property type="entry name" value="Ribonuclease Inhibitor"/>
    <property type="match status" value="2"/>
</dbReference>
<dbReference type="InterPro" id="IPR032675">
    <property type="entry name" value="LRR_dom_sf"/>
</dbReference>
<dbReference type="AlphaFoldDB" id="A0A8J2SYY6"/>
<reference evidence="1" key="1">
    <citation type="submission" date="2021-11" db="EMBL/GenBank/DDBJ databases">
        <authorList>
            <consortium name="Genoscope - CEA"/>
            <person name="William W."/>
        </authorList>
    </citation>
    <scope>NUCLEOTIDE SEQUENCE</scope>
</reference>